<keyword evidence="3" id="KW-1185">Reference proteome</keyword>
<dbReference type="Proteomes" id="UP000676967">
    <property type="component" value="Chromosome"/>
</dbReference>
<name>A0ABM7LNQ0_9ACTN</name>
<dbReference type="EMBL" id="AP023356">
    <property type="protein sequence ID" value="BCJ40886.1"/>
    <property type="molecule type" value="Genomic_DNA"/>
</dbReference>
<gene>
    <name evidence="2" type="ORF">Aiant_15430</name>
</gene>
<dbReference type="InterPro" id="IPR006976">
    <property type="entry name" value="VanZ-like"/>
</dbReference>
<organism evidence="2 3">
    <name type="scientific">Actinoplanes ianthinogenes</name>
    <dbReference type="NCBI Taxonomy" id="122358"/>
    <lineage>
        <taxon>Bacteria</taxon>
        <taxon>Bacillati</taxon>
        <taxon>Actinomycetota</taxon>
        <taxon>Actinomycetes</taxon>
        <taxon>Micromonosporales</taxon>
        <taxon>Micromonosporaceae</taxon>
        <taxon>Actinoplanes</taxon>
    </lineage>
</organism>
<evidence type="ECO:0000259" key="1">
    <source>
        <dbReference type="Pfam" id="PF04892"/>
    </source>
</evidence>
<evidence type="ECO:0000313" key="2">
    <source>
        <dbReference type="EMBL" id="BCJ40886.1"/>
    </source>
</evidence>
<feature type="domain" description="VanZ-like" evidence="1">
    <location>
        <begin position="5"/>
        <end position="54"/>
    </location>
</feature>
<reference evidence="2 3" key="1">
    <citation type="submission" date="2020-08" db="EMBL/GenBank/DDBJ databases">
        <title>Whole genome shotgun sequence of Actinoplanes ianthinogenes NBRC 13996.</title>
        <authorList>
            <person name="Komaki H."/>
            <person name="Tamura T."/>
        </authorList>
    </citation>
    <scope>NUCLEOTIDE SEQUENCE [LARGE SCALE GENOMIC DNA]</scope>
    <source>
        <strain evidence="2 3">NBRC 13996</strain>
    </source>
</reference>
<evidence type="ECO:0000313" key="3">
    <source>
        <dbReference type="Proteomes" id="UP000676967"/>
    </source>
</evidence>
<dbReference type="Pfam" id="PF04892">
    <property type="entry name" value="VanZ"/>
    <property type="match status" value="1"/>
</dbReference>
<proteinExistence type="predicted"/>
<protein>
    <recommendedName>
        <fullName evidence="1">VanZ-like domain-containing protein</fullName>
    </recommendedName>
</protein>
<accession>A0ABM7LNQ0</accession>
<sequence length="74" mass="7802">MVATLLWRRPIAVVAASFAVSFGDEAWQGFIGSGGDPVDVIHNTAGALLGAALGWSLTIRRSAARSQHDAERKP</sequence>